<feature type="non-terminal residue" evidence="2">
    <location>
        <position position="143"/>
    </location>
</feature>
<protein>
    <recommendedName>
        <fullName evidence="1">DUF6895 domain-containing protein</fullName>
    </recommendedName>
</protein>
<accession>A0ABR5J2C2</accession>
<dbReference type="Pfam" id="PF21836">
    <property type="entry name" value="DUF6895"/>
    <property type="match status" value="1"/>
</dbReference>
<evidence type="ECO:0000313" key="2">
    <source>
        <dbReference type="EMBL" id="KOG87538.1"/>
    </source>
</evidence>
<proteinExistence type="predicted"/>
<keyword evidence="3" id="KW-1185">Reference proteome</keyword>
<dbReference type="InterPro" id="IPR054190">
    <property type="entry name" value="DUF6895"/>
</dbReference>
<comment type="caution">
    <text evidence="2">The sequence shown here is derived from an EMBL/GenBank/DDBJ whole genome shotgun (WGS) entry which is preliminary data.</text>
</comment>
<gene>
    <name evidence="2" type="ORF">ADK38_24845</name>
</gene>
<organism evidence="2 3">
    <name type="scientific">Streptomyces varsoviensis</name>
    <dbReference type="NCBI Taxonomy" id="67373"/>
    <lineage>
        <taxon>Bacteria</taxon>
        <taxon>Bacillati</taxon>
        <taxon>Actinomycetota</taxon>
        <taxon>Actinomycetes</taxon>
        <taxon>Kitasatosporales</taxon>
        <taxon>Streptomycetaceae</taxon>
        <taxon>Streptomyces</taxon>
    </lineage>
</organism>
<feature type="domain" description="DUF6895" evidence="1">
    <location>
        <begin position="14"/>
        <end position="142"/>
    </location>
</feature>
<evidence type="ECO:0000313" key="3">
    <source>
        <dbReference type="Proteomes" id="UP000037020"/>
    </source>
</evidence>
<dbReference type="Proteomes" id="UP000037020">
    <property type="component" value="Unassembled WGS sequence"/>
</dbReference>
<dbReference type="EMBL" id="LGUT01002172">
    <property type="protein sequence ID" value="KOG87538.1"/>
    <property type="molecule type" value="Genomic_DNA"/>
</dbReference>
<reference evidence="2 3" key="1">
    <citation type="submission" date="2015-07" db="EMBL/GenBank/DDBJ databases">
        <authorList>
            <person name="Ju K.-S."/>
            <person name="Doroghazi J.R."/>
            <person name="Metcalf W.W."/>
        </authorList>
    </citation>
    <scope>NUCLEOTIDE SEQUENCE [LARGE SCALE GENOMIC DNA]</scope>
    <source>
        <strain evidence="2 3">NRRL B-3589</strain>
    </source>
</reference>
<name>A0ABR5J2C2_9ACTN</name>
<sequence>MTALPVRTAHEISGRALAWLHANREYGALSSVPRSDVGEEGETYKALAETALAASLVLRDGAAGTTELTLARELLDFGWRQLGEGTLLYERLLRHPLTTDPMETYAHFVRAGYRHALLDGLLAHNAALRATHACEHIPNRRLP</sequence>
<evidence type="ECO:0000259" key="1">
    <source>
        <dbReference type="Pfam" id="PF21836"/>
    </source>
</evidence>